<proteinExistence type="inferred from homology"/>
<evidence type="ECO:0000256" key="9">
    <source>
        <dbReference type="ARBA" id="ARBA00023136"/>
    </source>
</evidence>
<feature type="transmembrane region" description="Helical" evidence="11">
    <location>
        <begin position="192"/>
        <end position="216"/>
    </location>
</feature>
<feature type="transmembrane region" description="Helical" evidence="11">
    <location>
        <begin position="152"/>
        <end position="171"/>
    </location>
</feature>
<organism evidence="12 13">
    <name type="scientific">Microbispora corallina</name>
    <dbReference type="NCBI Taxonomy" id="83302"/>
    <lineage>
        <taxon>Bacteria</taxon>
        <taxon>Bacillati</taxon>
        <taxon>Actinomycetota</taxon>
        <taxon>Actinomycetes</taxon>
        <taxon>Streptosporangiales</taxon>
        <taxon>Streptosporangiaceae</taxon>
        <taxon>Microbispora</taxon>
    </lineage>
</organism>
<dbReference type="InterPro" id="IPR026765">
    <property type="entry name" value="Tmem163"/>
</dbReference>
<dbReference type="SUPFAM" id="SSF161111">
    <property type="entry name" value="Cation efflux protein transmembrane domain-like"/>
    <property type="match status" value="1"/>
</dbReference>
<comment type="caution">
    <text evidence="12">The sequence shown here is derived from an EMBL/GenBank/DDBJ whole genome shotgun (WGS) entry which is preliminary data.</text>
</comment>
<evidence type="ECO:0000256" key="6">
    <source>
        <dbReference type="ARBA" id="ARBA00022833"/>
    </source>
</evidence>
<evidence type="ECO:0000256" key="8">
    <source>
        <dbReference type="ARBA" id="ARBA00023018"/>
    </source>
</evidence>
<evidence type="ECO:0000256" key="7">
    <source>
        <dbReference type="ARBA" id="ARBA00022989"/>
    </source>
</evidence>
<dbReference type="PANTHER" id="PTHR31937">
    <property type="entry name" value="TRANSMEMBRANE PROTEIN 163"/>
    <property type="match status" value="1"/>
</dbReference>
<evidence type="ECO:0000256" key="4">
    <source>
        <dbReference type="ARBA" id="ARBA00022692"/>
    </source>
</evidence>
<evidence type="ECO:0000313" key="12">
    <source>
        <dbReference type="EMBL" id="GIH37006.1"/>
    </source>
</evidence>
<evidence type="ECO:0000256" key="2">
    <source>
        <dbReference type="ARBA" id="ARBA00004644"/>
    </source>
</evidence>
<dbReference type="RefSeq" id="WP_239103222.1">
    <property type="nucleotide sequence ID" value="NZ_BAAAGP010000018.1"/>
</dbReference>
<keyword evidence="7 11" id="KW-1133">Transmembrane helix</keyword>
<dbReference type="Proteomes" id="UP000603904">
    <property type="component" value="Unassembled WGS sequence"/>
</dbReference>
<feature type="transmembrane region" description="Helical" evidence="11">
    <location>
        <begin position="123"/>
        <end position="140"/>
    </location>
</feature>
<keyword evidence="5" id="KW-0967">Endosome</keyword>
<dbReference type="InterPro" id="IPR027469">
    <property type="entry name" value="Cation_efflux_TMD_sf"/>
</dbReference>
<feature type="transmembrane region" description="Helical" evidence="11">
    <location>
        <begin position="56"/>
        <end position="78"/>
    </location>
</feature>
<protein>
    <submittedName>
        <fullName evidence="12">Membrane protein</fullName>
    </submittedName>
</protein>
<evidence type="ECO:0000256" key="1">
    <source>
        <dbReference type="ARBA" id="ARBA00004146"/>
    </source>
</evidence>
<keyword evidence="10" id="KW-0968">Cytoplasmic vesicle</keyword>
<name>A0ABQ4FQB3_9ACTN</name>
<dbReference type="PANTHER" id="PTHR31937:SF2">
    <property type="entry name" value="TRANSMEMBRANE PROTEIN 163"/>
    <property type="match status" value="1"/>
</dbReference>
<keyword evidence="9 11" id="KW-0472">Membrane</keyword>
<evidence type="ECO:0000256" key="10">
    <source>
        <dbReference type="ARBA" id="ARBA00023329"/>
    </source>
</evidence>
<keyword evidence="8" id="KW-0770">Synapse</keyword>
<comment type="subcellular location">
    <subcellularLocation>
        <location evidence="2">Cytoplasmic vesicle</location>
        <location evidence="2">Secretory vesicle</location>
        <location evidence="2">Synaptic vesicle membrane</location>
        <topology evidence="2">Multi-pass membrane protein</topology>
    </subcellularLocation>
    <subcellularLocation>
        <location evidence="1">Early endosome membrane</location>
    </subcellularLocation>
</comment>
<dbReference type="Gene3D" id="1.20.1510.10">
    <property type="entry name" value="Cation efflux protein transmembrane domain"/>
    <property type="match status" value="1"/>
</dbReference>
<keyword evidence="4 11" id="KW-0812">Transmembrane</keyword>
<dbReference type="EMBL" id="BOOC01000001">
    <property type="protein sequence ID" value="GIH37006.1"/>
    <property type="molecule type" value="Genomic_DNA"/>
</dbReference>
<sequence>MTEHPPALPSTPADTPACACADACCGSAAAAAVPASGAQRAGRDEGWVRAARWARALSWVSLVWMTVEGAAGIAAGVAAASIALIGWALSSAVEGLASVIVIWRFTGSRTLSETAEGRAQKAVAVSFWLLAPYVAVEAVHKLVSGQAAESSVPGIVLTALSLVLMPLLGIAKHRLGARLGSGATAGEGTQNLLCAYLAGAVLAGLAANAWLGWWWLDPLIGLAVAAVAVTEGRDAWRGEECC</sequence>
<evidence type="ECO:0000313" key="13">
    <source>
        <dbReference type="Proteomes" id="UP000603904"/>
    </source>
</evidence>
<feature type="transmembrane region" description="Helical" evidence="11">
    <location>
        <begin position="84"/>
        <end position="103"/>
    </location>
</feature>
<evidence type="ECO:0000256" key="3">
    <source>
        <dbReference type="ARBA" id="ARBA00008731"/>
    </source>
</evidence>
<accession>A0ABQ4FQB3</accession>
<gene>
    <name evidence="12" type="ORF">Mco01_00060</name>
</gene>
<evidence type="ECO:0000256" key="11">
    <source>
        <dbReference type="SAM" id="Phobius"/>
    </source>
</evidence>
<evidence type="ECO:0000256" key="5">
    <source>
        <dbReference type="ARBA" id="ARBA00022753"/>
    </source>
</evidence>
<keyword evidence="6" id="KW-0862">Zinc</keyword>
<keyword evidence="13" id="KW-1185">Reference proteome</keyword>
<comment type="similarity">
    <text evidence="3">Belongs to the TMEM163 family.</text>
</comment>
<reference evidence="12 13" key="1">
    <citation type="submission" date="2021-01" db="EMBL/GenBank/DDBJ databases">
        <title>Whole genome shotgun sequence of Microbispora corallina NBRC 16416.</title>
        <authorList>
            <person name="Komaki H."/>
            <person name="Tamura T."/>
        </authorList>
    </citation>
    <scope>NUCLEOTIDE SEQUENCE [LARGE SCALE GENOMIC DNA]</scope>
    <source>
        <strain evidence="12 13">NBRC 16416</strain>
    </source>
</reference>